<reference evidence="1 2" key="1">
    <citation type="submission" date="2019-09" db="EMBL/GenBank/DDBJ databases">
        <authorList>
            <person name="Silva M."/>
            <person name="Pereira G."/>
            <person name="Lopes-Da-Costa L."/>
            <person name="Silva E."/>
        </authorList>
    </citation>
    <scope>NUCLEOTIDE SEQUENCE [LARGE SCALE GENOMIC DNA]</scope>
    <source>
        <strain evidence="1 2">FMV-PI01</strain>
    </source>
</reference>
<name>A0A6L5WGY8_9BACT</name>
<keyword evidence="2" id="KW-1185">Reference proteome</keyword>
<dbReference type="EMBL" id="VWSJ01000001">
    <property type="protein sequence ID" value="MSN95622.1"/>
    <property type="molecule type" value="Genomic_DNA"/>
</dbReference>
<comment type="caution">
    <text evidence="1">The sequence shown here is derived from an EMBL/GenBank/DDBJ whole genome shotgun (WGS) entry which is preliminary data.</text>
</comment>
<dbReference type="Proteomes" id="UP000476338">
    <property type="component" value="Unassembled WGS sequence"/>
</dbReference>
<sequence length="106" mass="12420">MEEILLKHKIFLKKTKTINLKLYTRAKSYKVIVGVDMQSNNLLLVFRDAKSRFLQKNGIEVAEFSNMILKDLDIISRKKIFFYNSEICSKALKLMEENGFKCCFAM</sequence>
<gene>
    <name evidence="1" type="ORF">F1B92_00145</name>
</gene>
<organism evidence="1 2">
    <name type="scientific">Campylobacter portucalensis</name>
    <dbReference type="NCBI Taxonomy" id="2608384"/>
    <lineage>
        <taxon>Bacteria</taxon>
        <taxon>Pseudomonadati</taxon>
        <taxon>Campylobacterota</taxon>
        <taxon>Epsilonproteobacteria</taxon>
        <taxon>Campylobacterales</taxon>
        <taxon>Campylobacteraceae</taxon>
        <taxon>Campylobacter</taxon>
    </lineage>
</organism>
<proteinExistence type="predicted"/>
<accession>A0A6L5WGY8</accession>
<dbReference type="AlphaFoldDB" id="A0A6L5WGY8"/>
<evidence type="ECO:0000313" key="1">
    <source>
        <dbReference type="EMBL" id="MSN95622.1"/>
    </source>
</evidence>
<evidence type="ECO:0000313" key="2">
    <source>
        <dbReference type="Proteomes" id="UP000476338"/>
    </source>
</evidence>
<protein>
    <submittedName>
        <fullName evidence="1">Uncharacterized protein</fullName>
    </submittedName>
</protein>
<dbReference type="RefSeq" id="WP_154569896.1">
    <property type="nucleotide sequence ID" value="NZ_VWSJ01000001.1"/>
</dbReference>
<reference evidence="1 2" key="2">
    <citation type="submission" date="2020-03" db="EMBL/GenBank/DDBJ databases">
        <title>Campylobacter portucalensis sp. nov., a new species of Campylobacter isolated from the reproductive tract of bulls.</title>
        <authorList>
            <person name="Silva M.F."/>
            <person name="Pereira G."/>
            <person name="Carneiro C."/>
            <person name="Hemphill A."/>
            <person name="Mateus L."/>
            <person name="Lopes-Da-Costa L."/>
            <person name="Silva E."/>
        </authorList>
    </citation>
    <scope>NUCLEOTIDE SEQUENCE [LARGE SCALE GENOMIC DNA]</scope>
    <source>
        <strain evidence="1 2">FMV-PI01</strain>
    </source>
</reference>